<keyword evidence="2" id="KW-1185">Reference proteome</keyword>
<proteinExistence type="predicted"/>
<comment type="caution">
    <text evidence="1">The sequence shown here is derived from an EMBL/GenBank/DDBJ whole genome shotgun (WGS) entry which is preliminary data.</text>
</comment>
<evidence type="ECO:0000313" key="1">
    <source>
        <dbReference type="EMBL" id="KAG1803252.1"/>
    </source>
</evidence>
<gene>
    <name evidence="1" type="ORF">BJ212DRAFT_1304647</name>
</gene>
<dbReference type="RefSeq" id="XP_041186513.1">
    <property type="nucleotide sequence ID" value="XM_041333651.1"/>
</dbReference>
<dbReference type="EMBL" id="JABBWG010000069">
    <property type="protein sequence ID" value="KAG1803252.1"/>
    <property type="molecule type" value="Genomic_DNA"/>
</dbReference>
<dbReference type="GeneID" id="64627668"/>
<name>A0A9P7DU34_9AGAM</name>
<evidence type="ECO:0000313" key="2">
    <source>
        <dbReference type="Proteomes" id="UP000807769"/>
    </source>
</evidence>
<reference evidence="1" key="1">
    <citation type="journal article" date="2020" name="New Phytol.">
        <title>Comparative genomics reveals dynamic genome evolution in host specialist ectomycorrhizal fungi.</title>
        <authorList>
            <person name="Lofgren L.A."/>
            <person name="Nguyen N.H."/>
            <person name="Vilgalys R."/>
            <person name="Ruytinx J."/>
            <person name="Liao H.L."/>
            <person name="Branco S."/>
            <person name="Kuo A."/>
            <person name="LaButti K."/>
            <person name="Lipzen A."/>
            <person name="Andreopoulos W."/>
            <person name="Pangilinan J."/>
            <person name="Riley R."/>
            <person name="Hundley H."/>
            <person name="Na H."/>
            <person name="Barry K."/>
            <person name="Grigoriev I.V."/>
            <person name="Stajich J.E."/>
            <person name="Kennedy P.G."/>
        </authorList>
    </citation>
    <scope>NUCLEOTIDE SEQUENCE</scope>
    <source>
        <strain evidence="1">MN1</strain>
    </source>
</reference>
<protein>
    <submittedName>
        <fullName evidence="1">Uncharacterized protein</fullName>
    </submittedName>
</protein>
<dbReference type="AlphaFoldDB" id="A0A9P7DU34"/>
<accession>A0A9P7DU34</accession>
<sequence>MPLFFPTAAAVWVLTQVNLLLHYRQTASPPLFHSKALTVLGDSNSVPTSSDILTPPTTTAALNIPPLNPNHQPLLTPTHISTSESTDSDLSTHIMSATTKMACIEQVLASKPPFLTAGQITPEALHGWEMGCTQYFLHKEVKDDEEVKKVAWGMQDPIIQDCPYLLAPNQLVRHHPSQDVSVNARKLRIHLLYHLELHMNSDLAADYYAENITEKDLHKWTKKEAVDAALCPKGFPNGAMYKVLTAATIAAKKAKKGGNVVAAVDVEDEGKNMVAAVMPVSGTRGWY</sequence>
<dbReference type="OrthoDB" id="2369050at2759"/>
<organism evidence="1 2">
    <name type="scientific">Suillus subaureus</name>
    <dbReference type="NCBI Taxonomy" id="48587"/>
    <lineage>
        <taxon>Eukaryota</taxon>
        <taxon>Fungi</taxon>
        <taxon>Dikarya</taxon>
        <taxon>Basidiomycota</taxon>
        <taxon>Agaricomycotina</taxon>
        <taxon>Agaricomycetes</taxon>
        <taxon>Agaricomycetidae</taxon>
        <taxon>Boletales</taxon>
        <taxon>Suillineae</taxon>
        <taxon>Suillaceae</taxon>
        <taxon>Suillus</taxon>
    </lineage>
</organism>
<dbReference type="Proteomes" id="UP000807769">
    <property type="component" value="Unassembled WGS sequence"/>
</dbReference>